<evidence type="ECO:0000256" key="1">
    <source>
        <dbReference type="SAM" id="Phobius"/>
    </source>
</evidence>
<dbReference type="eggNOG" id="ENOG502SI8N">
    <property type="taxonomic scope" value="Eukaryota"/>
</dbReference>
<dbReference type="KEGG" id="hir:HETIRDRAFT_473500"/>
<keyword evidence="3" id="KW-1185">Reference proteome</keyword>
<proteinExistence type="predicted"/>
<dbReference type="RefSeq" id="XP_009544403.1">
    <property type="nucleotide sequence ID" value="XM_009546108.1"/>
</dbReference>
<dbReference type="PANTHER" id="PTHR35043:SF7">
    <property type="entry name" value="TRANSCRIPTION FACTOR DOMAIN-CONTAINING PROTEIN"/>
    <property type="match status" value="1"/>
</dbReference>
<organism evidence="2 3">
    <name type="scientific">Heterobasidion irregulare (strain TC 32-1)</name>
    <dbReference type="NCBI Taxonomy" id="747525"/>
    <lineage>
        <taxon>Eukaryota</taxon>
        <taxon>Fungi</taxon>
        <taxon>Dikarya</taxon>
        <taxon>Basidiomycota</taxon>
        <taxon>Agaricomycotina</taxon>
        <taxon>Agaricomycetes</taxon>
        <taxon>Russulales</taxon>
        <taxon>Bondarzewiaceae</taxon>
        <taxon>Heterobasidion</taxon>
        <taxon>Heterobasidion annosum species complex</taxon>
    </lineage>
</organism>
<evidence type="ECO:0000313" key="2">
    <source>
        <dbReference type="EMBL" id="ETW84774.1"/>
    </source>
</evidence>
<feature type="transmembrane region" description="Helical" evidence="1">
    <location>
        <begin position="300"/>
        <end position="319"/>
    </location>
</feature>
<dbReference type="EMBL" id="KI925456">
    <property type="protein sequence ID" value="ETW84774.1"/>
    <property type="molecule type" value="Genomic_DNA"/>
</dbReference>
<dbReference type="InParanoid" id="W4KGE7"/>
<reference evidence="2 3" key="1">
    <citation type="journal article" date="2012" name="New Phytol.">
        <title>Insight into trade-off between wood decay and parasitism from the genome of a fungal forest pathogen.</title>
        <authorList>
            <person name="Olson A."/>
            <person name="Aerts A."/>
            <person name="Asiegbu F."/>
            <person name="Belbahri L."/>
            <person name="Bouzid O."/>
            <person name="Broberg A."/>
            <person name="Canback B."/>
            <person name="Coutinho P.M."/>
            <person name="Cullen D."/>
            <person name="Dalman K."/>
            <person name="Deflorio G."/>
            <person name="van Diepen L.T."/>
            <person name="Dunand C."/>
            <person name="Duplessis S."/>
            <person name="Durling M."/>
            <person name="Gonthier P."/>
            <person name="Grimwood J."/>
            <person name="Fossdal C.G."/>
            <person name="Hansson D."/>
            <person name="Henrissat B."/>
            <person name="Hietala A."/>
            <person name="Himmelstrand K."/>
            <person name="Hoffmeister D."/>
            <person name="Hogberg N."/>
            <person name="James T.Y."/>
            <person name="Karlsson M."/>
            <person name="Kohler A."/>
            <person name="Kues U."/>
            <person name="Lee Y.H."/>
            <person name="Lin Y.C."/>
            <person name="Lind M."/>
            <person name="Lindquist E."/>
            <person name="Lombard V."/>
            <person name="Lucas S."/>
            <person name="Lunden K."/>
            <person name="Morin E."/>
            <person name="Murat C."/>
            <person name="Park J."/>
            <person name="Raffaello T."/>
            <person name="Rouze P."/>
            <person name="Salamov A."/>
            <person name="Schmutz J."/>
            <person name="Solheim H."/>
            <person name="Stahlberg J."/>
            <person name="Velez H."/>
            <person name="de Vries R.P."/>
            <person name="Wiebenga A."/>
            <person name="Woodward S."/>
            <person name="Yakovlev I."/>
            <person name="Garbelotto M."/>
            <person name="Martin F."/>
            <person name="Grigoriev I.V."/>
            <person name="Stenlid J."/>
        </authorList>
    </citation>
    <scope>NUCLEOTIDE SEQUENCE [LARGE SCALE GENOMIC DNA]</scope>
    <source>
        <strain evidence="2 3">TC 32-1</strain>
    </source>
</reference>
<gene>
    <name evidence="2" type="ORF">HETIRDRAFT_473500</name>
</gene>
<evidence type="ECO:0000313" key="3">
    <source>
        <dbReference type="Proteomes" id="UP000030671"/>
    </source>
</evidence>
<name>W4KGE7_HETIT</name>
<keyword evidence="1" id="KW-1133">Transmembrane helix</keyword>
<keyword evidence="1" id="KW-0812">Transmembrane</keyword>
<protein>
    <submittedName>
        <fullName evidence="2">Uncharacterized protein</fullName>
    </submittedName>
</protein>
<keyword evidence="1" id="KW-0472">Membrane</keyword>
<dbReference type="AlphaFoldDB" id="W4KGE7"/>
<dbReference type="HOGENOM" id="CLU_022883_6_1_1"/>
<accession>W4KGE7</accession>
<feature type="transmembrane region" description="Helical" evidence="1">
    <location>
        <begin position="331"/>
        <end position="354"/>
    </location>
</feature>
<feature type="transmembrane region" description="Helical" evidence="1">
    <location>
        <begin position="366"/>
        <end position="387"/>
    </location>
</feature>
<sequence length="413" mass="46395">MPSARALPIPSTSAPFPSSCNNVHNCRTLWDIVTSCMATVFSCTWVAIHPNIPAIDDKWWTISFRRAKLMVLALIAPELVILWAMRQWYVARDLAKRYQGRGWTLTHGFFAGMGGFMLSHGNTSFTLGPQDFNDLLTIGAIDFPTVTEDQIDDKNKSDTLAKALAALQLSWFMFQCIMRTVEHLPLTELEVMTLAFTILTMPSRAFWWQKPLNVRLPVPVKIRDYSAILILKGEQELSEKRDPPKEQYSPSFGICVIDDLVTFIAHPVCETDGTFSLVKPNSSRVRTLFAGETTPQEDTAIYNFIGCVAMVFGAIHCIAWSSEFTSDIELLLWRVSSAVLIGVPALHLVWHFLLHIDSLSKTLQRMSSYVVPTTSVLYALARFTLIFQSFASLRSLSPGSYDATSWTAYIPHL</sequence>
<dbReference type="OrthoDB" id="9451547at2759"/>
<feature type="transmembrane region" description="Helical" evidence="1">
    <location>
        <begin position="69"/>
        <end position="89"/>
    </location>
</feature>
<dbReference type="Proteomes" id="UP000030671">
    <property type="component" value="Unassembled WGS sequence"/>
</dbReference>
<feature type="transmembrane region" description="Helical" evidence="1">
    <location>
        <begin position="28"/>
        <end position="48"/>
    </location>
</feature>
<dbReference type="PANTHER" id="PTHR35043">
    <property type="entry name" value="TRANSCRIPTION FACTOR DOMAIN-CONTAINING PROTEIN"/>
    <property type="match status" value="1"/>
</dbReference>
<dbReference type="GeneID" id="20677519"/>